<dbReference type="InterPro" id="IPR022893">
    <property type="entry name" value="Shikimate_DH_fam"/>
</dbReference>
<dbReference type="InterPro" id="IPR036291">
    <property type="entry name" value="NAD(P)-bd_dom_sf"/>
</dbReference>
<evidence type="ECO:0000313" key="5">
    <source>
        <dbReference type="Proteomes" id="UP000647416"/>
    </source>
</evidence>
<dbReference type="SUPFAM" id="SSF51735">
    <property type="entry name" value="NAD(P)-binding Rossmann-fold domains"/>
    <property type="match status" value="1"/>
</dbReference>
<dbReference type="RefSeq" id="WP_262431652.1">
    <property type="nucleotide sequence ID" value="NZ_JACRTE010000004.1"/>
</dbReference>
<keyword evidence="2" id="KW-0028">Amino-acid biosynthesis</keyword>
<reference evidence="4" key="1">
    <citation type="submission" date="2020-08" db="EMBL/GenBank/DDBJ databases">
        <title>Genome public.</title>
        <authorList>
            <person name="Liu C."/>
            <person name="Sun Q."/>
        </authorList>
    </citation>
    <scope>NUCLEOTIDE SEQUENCE</scope>
    <source>
        <strain evidence="4">NSJ-50</strain>
    </source>
</reference>
<name>A0A926ISK1_9FIRM</name>
<dbReference type="PANTHER" id="PTHR21089">
    <property type="entry name" value="SHIKIMATE DEHYDROGENASE"/>
    <property type="match status" value="1"/>
</dbReference>
<comment type="caution">
    <text evidence="4">The sequence shown here is derived from an EMBL/GenBank/DDBJ whole genome shotgun (WGS) entry which is preliminary data.</text>
</comment>
<dbReference type="GO" id="GO:0009073">
    <property type="term" value="P:aromatic amino acid family biosynthetic process"/>
    <property type="evidence" value="ECO:0007669"/>
    <property type="project" value="UniProtKB-KW"/>
</dbReference>
<dbReference type="GO" id="GO:0009423">
    <property type="term" value="P:chorismate biosynthetic process"/>
    <property type="evidence" value="ECO:0007669"/>
    <property type="project" value="TreeGrafter"/>
</dbReference>
<evidence type="ECO:0000259" key="3">
    <source>
        <dbReference type="Pfam" id="PF08501"/>
    </source>
</evidence>
<comment type="pathway">
    <text evidence="1">Metabolic intermediate biosynthesis; chorismate biosynthesis; chorismate from D-erythrose 4-phosphate and phosphoenolpyruvate: step 4/7.</text>
</comment>
<dbReference type="CDD" id="cd01065">
    <property type="entry name" value="NAD_bind_Shikimate_DH"/>
    <property type="match status" value="1"/>
</dbReference>
<dbReference type="SUPFAM" id="SSF53223">
    <property type="entry name" value="Aminoacid dehydrogenase-like, N-terminal domain"/>
    <property type="match status" value="1"/>
</dbReference>
<dbReference type="AlphaFoldDB" id="A0A926ISK1"/>
<keyword evidence="5" id="KW-1185">Reference proteome</keyword>
<evidence type="ECO:0000313" key="4">
    <source>
        <dbReference type="EMBL" id="MBC8596101.1"/>
    </source>
</evidence>
<sequence length="257" mass="28897">MKYALIGEKLGHSLSKILHEKYFEIKGSNSTYDLIEIKKENFDLEFKKLLAKGYDGINVTIPYKKDVIPYLDYLSPEAEKIGAVNTIKPENGRLCGYNTDFFGIIKTFERYKIEIENKDVVILGTGGASAAVKAACLHLNAKSVVFVSRKRKIHDGILTKTYDDIISGDVLINATPVGMYPDIDACPIEKVNFSAVFDLIYNPEKTLLLRRAAAEGKKAVNGLYMLVSQGIYAQSIWQKIPFEKEINEKVFDEVKKL</sequence>
<dbReference type="InterPro" id="IPR046346">
    <property type="entry name" value="Aminoacid_DH-like_N_sf"/>
</dbReference>
<dbReference type="GO" id="GO:0004764">
    <property type="term" value="F:shikimate 3-dehydrogenase (NADP+) activity"/>
    <property type="evidence" value="ECO:0007669"/>
    <property type="project" value="InterPro"/>
</dbReference>
<dbReference type="GO" id="GO:0050661">
    <property type="term" value="F:NADP binding"/>
    <property type="evidence" value="ECO:0007669"/>
    <property type="project" value="TreeGrafter"/>
</dbReference>
<dbReference type="GO" id="GO:0019632">
    <property type="term" value="P:shikimate metabolic process"/>
    <property type="evidence" value="ECO:0007669"/>
    <property type="project" value="TreeGrafter"/>
</dbReference>
<protein>
    <submittedName>
        <fullName evidence="4">Shikimate dehydrogenase</fullName>
    </submittedName>
</protein>
<dbReference type="Proteomes" id="UP000647416">
    <property type="component" value="Unassembled WGS sequence"/>
</dbReference>
<keyword evidence="2" id="KW-0057">Aromatic amino acid biosynthesis</keyword>
<organism evidence="4 5">
    <name type="scientific">Qingrenia yutianensis</name>
    <dbReference type="NCBI Taxonomy" id="2763676"/>
    <lineage>
        <taxon>Bacteria</taxon>
        <taxon>Bacillati</taxon>
        <taxon>Bacillota</taxon>
        <taxon>Clostridia</taxon>
        <taxon>Eubacteriales</taxon>
        <taxon>Oscillospiraceae</taxon>
        <taxon>Qingrenia</taxon>
    </lineage>
</organism>
<accession>A0A926ISK1</accession>
<dbReference type="GO" id="GO:0005829">
    <property type="term" value="C:cytosol"/>
    <property type="evidence" value="ECO:0007669"/>
    <property type="project" value="TreeGrafter"/>
</dbReference>
<gene>
    <name evidence="4" type="ORF">H8706_04365</name>
</gene>
<feature type="domain" description="Shikimate dehydrogenase substrate binding N-terminal" evidence="3">
    <location>
        <begin position="5"/>
        <end position="87"/>
    </location>
</feature>
<dbReference type="PANTHER" id="PTHR21089:SF1">
    <property type="entry name" value="BIFUNCTIONAL 3-DEHYDROQUINATE DEHYDRATASE_SHIKIMATE DEHYDROGENASE, CHLOROPLASTIC"/>
    <property type="match status" value="1"/>
</dbReference>
<dbReference type="Gene3D" id="3.40.50.720">
    <property type="entry name" value="NAD(P)-binding Rossmann-like Domain"/>
    <property type="match status" value="1"/>
</dbReference>
<evidence type="ECO:0000256" key="1">
    <source>
        <dbReference type="ARBA" id="ARBA00004871"/>
    </source>
</evidence>
<dbReference type="InterPro" id="IPR013708">
    <property type="entry name" value="Shikimate_DH-bd_N"/>
</dbReference>
<dbReference type="Pfam" id="PF08501">
    <property type="entry name" value="Shikimate_dh_N"/>
    <property type="match status" value="1"/>
</dbReference>
<proteinExistence type="predicted"/>
<dbReference type="Gene3D" id="3.40.50.10860">
    <property type="entry name" value="Leucine Dehydrogenase, chain A, domain 1"/>
    <property type="match status" value="1"/>
</dbReference>
<evidence type="ECO:0000256" key="2">
    <source>
        <dbReference type="ARBA" id="ARBA00023141"/>
    </source>
</evidence>
<dbReference type="EMBL" id="JACRTE010000004">
    <property type="protein sequence ID" value="MBC8596101.1"/>
    <property type="molecule type" value="Genomic_DNA"/>
</dbReference>